<dbReference type="Gene3D" id="1.10.10.10">
    <property type="entry name" value="Winged helix-like DNA-binding domain superfamily/Winged helix DNA-binding domain"/>
    <property type="match status" value="1"/>
</dbReference>
<evidence type="ECO:0000256" key="2">
    <source>
        <dbReference type="ARBA" id="ARBA00023015"/>
    </source>
</evidence>
<dbReference type="SUPFAM" id="SSF88946">
    <property type="entry name" value="Sigma2 domain of RNA polymerase sigma factors"/>
    <property type="match status" value="1"/>
</dbReference>
<dbReference type="InterPro" id="IPR013324">
    <property type="entry name" value="RNA_pol_sigma_r3/r4-like"/>
</dbReference>
<dbReference type="InterPro" id="IPR013325">
    <property type="entry name" value="RNA_pol_sigma_r2"/>
</dbReference>
<keyword evidence="9" id="KW-1185">Reference proteome</keyword>
<dbReference type="InterPro" id="IPR013249">
    <property type="entry name" value="RNA_pol_sigma70_r4_t2"/>
</dbReference>
<feature type="domain" description="RNA polymerase sigma-70 region 2" evidence="6">
    <location>
        <begin position="17"/>
        <end position="83"/>
    </location>
</feature>
<organism evidence="8 9">
    <name type="scientific">Streptomyces tsukubensis</name>
    <dbReference type="NCBI Taxonomy" id="83656"/>
    <lineage>
        <taxon>Bacteria</taxon>
        <taxon>Bacillati</taxon>
        <taxon>Actinomycetota</taxon>
        <taxon>Actinomycetes</taxon>
        <taxon>Kitasatosporales</taxon>
        <taxon>Streptomycetaceae</taxon>
        <taxon>Streptomyces</taxon>
    </lineage>
</organism>
<evidence type="ECO:0000259" key="7">
    <source>
        <dbReference type="Pfam" id="PF08281"/>
    </source>
</evidence>
<dbReference type="InterPro" id="IPR007627">
    <property type="entry name" value="RNA_pol_sigma70_r2"/>
</dbReference>
<dbReference type="GO" id="GO:0016987">
    <property type="term" value="F:sigma factor activity"/>
    <property type="evidence" value="ECO:0007669"/>
    <property type="project" value="UniProtKB-KW"/>
</dbReference>
<accession>A0A1V4A8M4</accession>
<dbReference type="RefSeq" id="WP_077968983.1">
    <property type="nucleotide sequence ID" value="NZ_CP045178.1"/>
</dbReference>
<keyword evidence="3" id="KW-0731">Sigma factor</keyword>
<dbReference type="InterPro" id="IPR036388">
    <property type="entry name" value="WH-like_DNA-bd_sf"/>
</dbReference>
<dbReference type="CDD" id="cd06171">
    <property type="entry name" value="Sigma70_r4"/>
    <property type="match status" value="1"/>
</dbReference>
<dbReference type="GO" id="GO:0006352">
    <property type="term" value="P:DNA-templated transcription initiation"/>
    <property type="evidence" value="ECO:0007669"/>
    <property type="project" value="InterPro"/>
</dbReference>
<dbReference type="Gene3D" id="1.10.1740.10">
    <property type="match status" value="1"/>
</dbReference>
<evidence type="ECO:0000259" key="6">
    <source>
        <dbReference type="Pfam" id="PF04542"/>
    </source>
</evidence>
<dbReference type="PANTHER" id="PTHR43133">
    <property type="entry name" value="RNA POLYMERASE ECF-TYPE SIGMA FACTO"/>
    <property type="match status" value="1"/>
</dbReference>
<comment type="caution">
    <text evidence="8">The sequence shown here is derived from an EMBL/GenBank/DDBJ whole genome shotgun (WGS) entry which is preliminary data.</text>
</comment>
<dbReference type="AlphaFoldDB" id="A0A1V4A8M4"/>
<keyword evidence="5" id="KW-0804">Transcription</keyword>
<reference evidence="8 9" key="1">
    <citation type="submission" date="2017-02" db="EMBL/GenBank/DDBJ databases">
        <title>Draft Genome Sequence of Streptomyces tsukubaensis F601, a Producer of the immunosuppressant tacrolimus FK506.</title>
        <authorList>
            <person name="Zong G."/>
            <person name="Zhong C."/>
            <person name="Fu J."/>
            <person name="Qin R."/>
            <person name="Cao G."/>
        </authorList>
    </citation>
    <scope>NUCLEOTIDE SEQUENCE [LARGE SCALE GENOMIC DNA]</scope>
    <source>
        <strain evidence="8 9">F601</strain>
    </source>
</reference>
<dbReference type="GO" id="GO:0003677">
    <property type="term" value="F:DNA binding"/>
    <property type="evidence" value="ECO:0007669"/>
    <property type="project" value="UniProtKB-KW"/>
</dbReference>
<name>A0A1V4A8M4_9ACTN</name>
<dbReference type="SUPFAM" id="SSF88659">
    <property type="entry name" value="Sigma3 and sigma4 domains of RNA polymerase sigma factors"/>
    <property type="match status" value="1"/>
</dbReference>
<evidence type="ECO:0000256" key="5">
    <source>
        <dbReference type="ARBA" id="ARBA00023163"/>
    </source>
</evidence>
<dbReference type="InterPro" id="IPR014284">
    <property type="entry name" value="RNA_pol_sigma-70_dom"/>
</dbReference>
<keyword evidence="4" id="KW-0238">DNA-binding</keyword>
<sequence length="174" mass="19357">MLVVRAKEGDEGAFETLVRRHGPELLRLAVRVVGERGAAEDAVQEAFVSAWRRLPDFRGDAAFRTWMHRIVTNRCLNALRARRPFTDLDAVAETAAPAHEGSPARAAEAEAALRDLSAALDRLSPEQRACWALRELHGLSYEDIAEAVGISQQAVRGRIFRARRSLTEAMSAWR</sequence>
<evidence type="ECO:0000256" key="1">
    <source>
        <dbReference type="ARBA" id="ARBA00010641"/>
    </source>
</evidence>
<dbReference type="OrthoDB" id="5244716at2"/>
<dbReference type="NCBIfam" id="TIGR02937">
    <property type="entry name" value="sigma70-ECF"/>
    <property type="match status" value="1"/>
</dbReference>
<comment type="similarity">
    <text evidence="1">Belongs to the sigma-70 factor family. ECF subfamily.</text>
</comment>
<proteinExistence type="inferred from homology"/>
<feature type="domain" description="RNA polymerase sigma factor 70 region 4 type 2" evidence="7">
    <location>
        <begin position="114"/>
        <end position="166"/>
    </location>
</feature>
<dbReference type="PANTHER" id="PTHR43133:SF8">
    <property type="entry name" value="RNA POLYMERASE SIGMA FACTOR HI_1459-RELATED"/>
    <property type="match status" value="1"/>
</dbReference>
<evidence type="ECO:0000313" key="8">
    <source>
        <dbReference type="EMBL" id="OON78482.1"/>
    </source>
</evidence>
<dbReference type="Pfam" id="PF08281">
    <property type="entry name" value="Sigma70_r4_2"/>
    <property type="match status" value="1"/>
</dbReference>
<dbReference type="Pfam" id="PF04542">
    <property type="entry name" value="Sigma70_r2"/>
    <property type="match status" value="1"/>
</dbReference>
<dbReference type="Proteomes" id="UP000190539">
    <property type="component" value="Unassembled WGS sequence"/>
</dbReference>
<keyword evidence="2" id="KW-0805">Transcription regulation</keyword>
<evidence type="ECO:0000313" key="9">
    <source>
        <dbReference type="Proteomes" id="UP000190539"/>
    </source>
</evidence>
<dbReference type="STRING" id="83656.B1H18_16375"/>
<gene>
    <name evidence="8" type="ORF">B1H18_16375</name>
</gene>
<protein>
    <submittedName>
        <fullName evidence="8">RNA polymerase subunit sigma-70</fullName>
    </submittedName>
</protein>
<dbReference type="EMBL" id="MVFC01000012">
    <property type="protein sequence ID" value="OON78482.1"/>
    <property type="molecule type" value="Genomic_DNA"/>
</dbReference>
<dbReference type="InterPro" id="IPR039425">
    <property type="entry name" value="RNA_pol_sigma-70-like"/>
</dbReference>
<evidence type="ECO:0000256" key="4">
    <source>
        <dbReference type="ARBA" id="ARBA00023125"/>
    </source>
</evidence>
<evidence type="ECO:0000256" key="3">
    <source>
        <dbReference type="ARBA" id="ARBA00023082"/>
    </source>
</evidence>